<comment type="cofactor">
    <cofactor evidence="1">
        <name>Fe(2+)</name>
        <dbReference type="ChEBI" id="CHEBI:29033"/>
    </cofactor>
</comment>
<dbReference type="Gene3D" id="2.60.120.590">
    <property type="entry name" value="Alpha-ketoglutarate-dependent dioxygenase AlkB-like"/>
    <property type="match status" value="1"/>
</dbReference>
<keyword evidence="3" id="KW-1185">Reference proteome</keyword>
<dbReference type="AlphaFoldDB" id="A0A8T1M939"/>
<dbReference type="EMBL" id="NIRI02000056">
    <property type="protein sequence ID" value="KAG5445365.1"/>
    <property type="molecule type" value="Genomic_DNA"/>
</dbReference>
<reference evidence="2 3" key="1">
    <citation type="journal article" date="2018" name="Biotechnol. Adv.">
        <title>Improved genomic resources and new bioinformatic workflow for the carcinogenic parasite Clonorchis sinensis: Biotechnological implications.</title>
        <authorList>
            <person name="Wang D."/>
            <person name="Korhonen P.K."/>
            <person name="Gasser R.B."/>
            <person name="Young N.D."/>
        </authorList>
    </citation>
    <scope>NUCLEOTIDE SEQUENCE [LARGE SCALE GENOMIC DNA]</scope>
    <source>
        <strain evidence="2">Cs-k2</strain>
    </source>
</reference>
<proteinExistence type="predicted"/>
<comment type="caution">
    <text evidence="2">The sequence shown here is derived from an EMBL/GenBank/DDBJ whole genome shotgun (WGS) entry which is preliminary data.</text>
</comment>
<name>A0A8T1M939_CLOSI</name>
<keyword evidence="2" id="KW-0223">Dioxygenase</keyword>
<organism evidence="2 3">
    <name type="scientific">Clonorchis sinensis</name>
    <name type="common">Chinese liver fluke</name>
    <dbReference type="NCBI Taxonomy" id="79923"/>
    <lineage>
        <taxon>Eukaryota</taxon>
        <taxon>Metazoa</taxon>
        <taxon>Spiralia</taxon>
        <taxon>Lophotrochozoa</taxon>
        <taxon>Platyhelminthes</taxon>
        <taxon>Trematoda</taxon>
        <taxon>Digenea</taxon>
        <taxon>Opisthorchiida</taxon>
        <taxon>Opisthorchiata</taxon>
        <taxon>Opisthorchiidae</taxon>
        <taxon>Clonorchis</taxon>
    </lineage>
</organism>
<dbReference type="Proteomes" id="UP000286415">
    <property type="component" value="Unassembled WGS sequence"/>
</dbReference>
<evidence type="ECO:0000313" key="2">
    <source>
        <dbReference type="EMBL" id="KAG5445365.1"/>
    </source>
</evidence>
<dbReference type="PANTHER" id="PTHR12463">
    <property type="entry name" value="OXYGENASE-RELATED"/>
    <property type="match status" value="1"/>
</dbReference>
<reference evidence="2 3" key="2">
    <citation type="journal article" date="2021" name="Genomics">
        <title>High-quality reference genome for Clonorchis sinensis.</title>
        <authorList>
            <person name="Young N.D."/>
            <person name="Stroehlein A.J."/>
            <person name="Kinkar L."/>
            <person name="Wang T."/>
            <person name="Sohn W.M."/>
            <person name="Chang B.C.H."/>
            <person name="Kaur P."/>
            <person name="Weisz D."/>
            <person name="Dudchenko O."/>
            <person name="Aiden E.L."/>
            <person name="Korhonen P.K."/>
            <person name="Gasser R.B."/>
        </authorList>
    </citation>
    <scope>NUCLEOTIDE SEQUENCE [LARGE SCALE GENOMIC DNA]</scope>
    <source>
        <strain evidence="2">Cs-k2</strain>
    </source>
</reference>
<dbReference type="InterPro" id="IPR032857">
    <property type="entry name" value="ALKBH4"/>
</dbReference>
<protein>
    <submittedName>
        <fullName evidence="2">Alpha-ketoglutarate-dependent dioxygenase alkB 4</fullName>
    </submittedName>
</protein>
<evidence type="ECO:0000256" key="1">
    <source>
        <dbReference type="ARBA" id="ARBA00001954"/>
    </source>
</evidence>
<dbReference type="PANTHER" id="PTHR12463:SF0">
    <property type="entry name" value="ALPHA-KETOGLUTARATE-DEPENDENT DIOXYGENASE ALKB HOMOLOG 4"/>
    <property type="match status" value="1"/>
</dbReference>
<dbReference type="GO" id="GO:0032451">
    <property type="term" value="F:demethylase activity"/>
    <property type="evidence" value="ECO:0007669"/>
    <property type="project" value="TreeGrafter"/>
</dbReference>
<gene>
    <name evidence="2" type="ORF">CSKR_113610</name>
</gene>
<keyword evidence="2" id="KW-0560">Oxidoreductase</keyword>
<dbReference type="SUPFAM" id="SSF51197">
    <property type="entry name" value="Clavaminate synthase-like"/>
    <property type="match status" value="1"/>
</dbReference>
<evidence type="ECO:0000313" key="3">
    <source>
        <dbReference type="Proteomes" id="UP000286415"/>
    </source>
</evidence>
<dbReference type="InterPro" id="IPR037151">
    <property type="entry name" value="AlkB-like_sf"/>
</dbReference>
<sequence length="317" mass="35927">MHFYPFTLQSLASERTPLCGCKGIRTCKVCQPNNSLTYESLPQFESTFCSDCALCYRGSHRCHGTPACGEFTFHGIFVVSNFVTEEEEAWLLDQIDQNPWALSQSGRRKQDYGPKVNFKRQRVVPGRFTGLPSYSRFLVDRINQTIQTSHLRQTFIPVELCNLEYCPERGSSIVPHLDDAWLWGDRLVTLNLCSSTTLIFTLPNPGSPEVLAEFERIRSDLGQQAEIYSSSDVAVRVPLPRRSLVIVDGPARYVWHHSIRSADIQSRRIAMTFRELNKQFIPQTGISETEQCSEDQLVGGKLLQIAQTFRGTVCTAH</sequence>
<accession>A0A8T1M939</accession>
<dbReference type="GO" id="GO:0051213">
    <property type="term" value="F:dioxygenase activity"/>
    <property type="evidence" value="ECO:0007669"/>
    <property type="project" value="UniProtKB-KW"/>
</dbReference>
<dbReference type="OrthoDB" id="442860at2759"/>
<dbReference type="GO" id="GO:0070988">
    <property type="term" value="P:demethylation"/>
    <property type="evidence" value="ECO:0007669"/>
    <property type="project" value="InterPro"/>
</dbReference>